<evidence type="ECO:0000313" key="2">
    <source>
        <dbReference type="Proteomes" id="UP001156690"/>
    </source>
</evidence>
<dbReference type="Proteomes" id="UP001156690">
    <property type="component" value="Unassembled WGS sequence"/>
</dbReference>
<accession>A0AAV5NRR9</accession>
<dbReference type="EMBL" id="BSNX01000020">
    <property type="protein sequence ID" value="GLQ72706.1"/>
    <property type="molecule type" value="Genomic_DNA"/>
</dbReference>
<keyword evidence="2" id="KW-1185">Reference proteome</keyword>
<comment type="caution">
    <text evidence="1">The sequence shown here is derived from an EMBL/GenBank/DDBJ whole genome shotgun (WGS) entry which is preliminary data.</text>
</comment>
<organism evidence="1 2">
    <name type="scientific">Vibrio penaeicida</name>
    <dbReference type="NCBI Taxonomy" id="104609"/>
    <lineage>
        <taxon>Bacteria</taxon>
        <taxon>Pseudomonadati</taxon>
        <taxon>Pseudomonadota</taxon>
        <taxon>Gammaproteobacteria</taxon>
        <taxon>Vibrionales</taxon>
        <taxon>Vibrionaceae</taxon>
        <taxon>Vibrio</taxon>
    </lineage>
</organism>
<dbReference type="RefSeq" id="WP_126609787.1">
    <property type="nucleotide sequence ID" value="NZ_AP025144.1"/>
</dbReference>
<protein>
    <recommendedName>
        <fullName evidence="3">Glycine zipper domain-containing protein</fullName>
    </recommendedName>
</protein>
<reference evidence="2" key="1">
    <citation type="journal article" date="2019" name="Int. J. Syst. Evol. Microbiol.">
        <title>The Global Catalogue of Microorganisms (GCM) 10K type strain sequencing project: providing services to taxonomists for standard genome sequencing and annotation.</title>
        <authorList>
            <consortium name="The Broad Institute Genomics Platform"/>
            <consortium name="The Broad Institute Genome Sequencing Center for Infectious Disease"/>
            <person name="Wu L."/>
            <person name="Ma J."/>
        </authorList>
    </citation>
    <scope>NUCLEOTIDE SEQUENCE [LARGE SCALE GENOMIC DNA]</scope>
    <source>
        <strain evidence="2">NBRC 15640</strain>
    </source>
</reference>
<name>A0AAV5NRR9_9VIBR</name>
<dbReference type="AlphaFoldDB" id="A0AAV5NRR9"/>
<proteinExistence type="predicted"/>
<evidence type="ECO:0000313" key="1">
    <source>
        <dbReference type="EMBL" id="GLQ72706.1"/>
    </source>
</evidence>
<evidence type="ECO:0008006" key="3">
    <source>
        <dbReference type="Google" id="ProtNLM"/>
    </source>
</evidence>
<gene>
    <name evidence="1" type="ORF">GCM10007932_20660</name>
</gene>
<sequence length="82" mass="8084">MKYKCRHCNNVSDIPDGESPANYRCGYCNNSFKDAVKVTGEASAAVGLIGGAALGASIGGPVGAILGGVLGALLGKESKGVG</sequence>